<dbReference type="PANTHER" id="PTHR30055:SF146">
    <property type="entry name" value="HTH-TYPE TRANSCRIPTIONAL DUAL REGULATOR CECR"/>
    <property type="match status" value="1"/>
</dbReference>
<dbReference type="SUPFAM" id="SSF46689">
    <property type="entry name" value="Homeodomain-like"/>
    <property type="match status" value="1"/>
</dbReference>
<dbReference type="PROSITE" id="PS50977">
    <property type="entry name" value="HTH_TETR_2"/>
    <property type="match status" value="1"/>
</dbReference>
<accession>A0ABQ1PF63</accession>
<dbReference type="PANTHER" id="PTHR30055">
    <property type="entry name" value="HTH-TYPE TRANSCRIPTIONAL REGULATOR RUTR"/>
    <property type="match status" value="1"/>
</dbReference>
<keyword evidence="6" id="KW-1185">Reference proteome</keyword>
<dbReference type="SUPFAM" id="SSF48498">
    <property type="entry name" value="Tetracyclin repressor-like, C-terminal domain"/>
    <property type="match status" value="1"/>
</dbReference>
<evidence type="ECO:0000256" key="1">
    <source>
        <dbReference type="ARBA" id="ARBA00023125"/>
    </source>
</evidence>
<dbReference type="InterPro" id="IPR041484">
    <property type="entry name" value="TetR_C_25"/>
</dbReference>
<dbReference type="Pfam" id="PF17933">
    <property type="entry name" value="TetR_C_25"/>
    <property type="match status" value="1"/>
</dbReference>
<dbReference type="EMBL" id="BMJI01000017">
    <property type="protein sequence ID" value="GGC96049.1"/>
    <property type="molecule type" value="Genomic_DNA"/>
</dbReference>
<sequence length="269" mass="28441">MLNMRSMHAAAGADDDLTTRARIRDAAVTRFARDGFHRTTVRAIAGDAGVSAALLIHHFGSKEGLRQACDEHVLGWFVGQARAEATTEGLRTVLAQFQADPDRYRLPMDYMARAIMEGTATGAQFVDTMIDETERYVVAGIADGSVQDVADPRAMAVYIAAGSLGLLLAPAHLARSLGVDPDGPDLLRRISMPALQLYTTGFYTDDTVLRLAQESAAATADPADVTDAGPPGRPSRVDGRGGTRVSPAAAPPQGRTRPGAPATTSGEQR</sequence>
<dbReference type="Proteomes" id="UP000597761">
    <property type="component" value="Unassembled WGS sequence"/>
</dbReference>
<evidence type="ECO:0000313" key="5">
    <source>
        <dbReference type="EMBL" id="GGC96049.1"/>
    </source>
</evidence>
<feature type="region of interest" description="Disordered" evidence="3">
    <location>
        <begin position="217"/>
        <end position="269"/>
    </location>
</feature>
<dbReference type="Pfam" id="PF00440">
    <property type="entry name" value="TetR_N"/>
    <property type="match status" value="1"/>
</dbReference>
<reference evidence="6" key="1">
    <citation type="journal article" date="2019" name="Int. J. Syst. Evol. Microbiol.">
        <title>The Global Catalogue of Microorganisms (GCM) 10K type strain sequencing project: providing services to taxonomists for standard genome sequencing and annotation.</title>
        <authorList>
            <consortium name="The Broad Institute Genomics Platform"/>
            <consortium name="The Broad Institute Genome Sequencing Center for Infectious Disease"/>
            <person name="Wu L."/>
            <person name="Ma J."/>
        </authorList>
    </citation>
    <scope>NUCLEOTIDE SEQUENCE [LARGE SCALE GENOMIC DNA]</scope>
    <source>
        <strain evidence="6">CGMCC 1.15480</strain>
    </source>
</reference>
<evidence type="ECO:0000313" key="6">
    <source>
        <dbReference type="Proteomes" id="UP000597761"/>
    </source>
</evidence>
<feature type="compositionally biased region" description="Low complexity" evidence="3">
    <location>
        <begin position="217"/>
        <end position="230"/>
    </location>
</feature>
<feature type="DNA-binding region" description="H-T-H motif" evidence="2">
    <location>
        <begin position="40"/>
        <end position="59"/>
    </location>
</feature>
<dbReference type="PRINTS" id="PR00455">
    <property type="entry name" value="HTHTETR"/>
</dbReference>
<keyword evidence="1 2" id="KW-0238">DNA-binding</keyword>
<organism evidence="5 6">
    <name type="scientific">Tersicoccus solisilvae</name>
    <dbReference type="NCBI Taxonomy" id="1882339"/>
    <lineage>
        <taxon>Bacteria</taxon>
        <taxon>Bacillati</taxon>
        <taxon>Actinomycetota</taxon>
        <taxon>Actinomycetes</taxon>
        <taxon>Micrococcales</taxon>
        <taxon>Micrococcaceae</taxon>
        <taxon>Tersicoccus</taxon>
    </lineage>
</organism>
<dbReference type="InterPro" id="IPR009057">
    <property type="entry name" value="Homeodomain-like_sf"/>
</dbReference>
<proteinExistence type="predicted"/>
<comment type="caution">
    <text evidence="5">The sequence shown here is derived from an EMBL/GenBank/DDBJ whole genome shotgun (WGS) entry which is preliminary data.</text>
</comment>
<dbReference type="InterPro" id="IPR001647">
    <property type="entry name" value="HTH_TetR"/>
</dbReference>
<feature type="domain" description="HTH tetR-type" evidence="4">
    <location>
        <begin position="17"/>
        <end position="77"/>
    </location>
</feature>
<gene>
    <name evidence="5" type="ORF">GCM10011512_23830</name>
</gene>
<evidence type="ECO:0000259" key="4">
    <source>
        <dbReference type="PROSITE" id="PS50977"/>
    </source>
</evidence>
<dbReference type="InterPro" id="IPR036271">
    <property type="entry name" value="Tet_transcr_reg_TetR-rel_C_sf"/>
</dbReference>
<protein>
    <recommendedName>
        <fullName evidence="4">HTH tetR-type domain-containing protein</fullName>
    </recommendedName>
</protein>
<evidence type="ECO:0000256" key="2">
    <source>
        <dbReference type="PROSITE-ProRule" id="PRU00335"/>
    </source>
</evidence>
<name>A0ABQ1PF63_9MICC</name>
<dbReference type="InterPro" id="IPR050109">
    <property type="entry name" value="HTH-type_TetR-like_transc_reg"/>
</dbReference>
<dbReference type="Gene3D" id="1.10.357.10">
    <property type="entry name" value="Tetracycline Repressor, domain 2"/>
    <property type="match status" value="1"/>
</dbReference>
<evidence type="ECO:0000256" key="3">
    <source>
        <dbReference type="SAM" id="MobiDB-lite"/>
    </source>
</evidence>